<evidence type="ECO:0000313" key="2">
    <source>
        <dbReference type="EMBL" id="GAA4208498.1"/>
    </source>
</evidence>
<comment type="caution">
    <text evidence="2">The sequence shown here is derived from an EMBL/GenBank/DDBJ whole genome shotgun (WGS) entry which is preliminary data.</text>
</comment>
<feature type="compositionally biased region" description="Basic and acidic residues" evidence="1">
    <location>
        <begin position="86"/>
        <end position="100"/>
    </location>
</feature>
<gene>
    <name evidence="2" type="ORF">GCM10022252_73690</name>
</gene>
<proteinExistence type="predicted"/>
<dbReference type="EMBL" id="BAABAQ010000019">
    <property type="protein sequence ID" value="GAA4208498.1"/>
    <property type="molecule type" value="Genomic_DNA"/>
</dbReference>
<feature type="region of interest" description="Disordered" evidence="1">
    <location>
        <begin position="86"/>
        <end position="114"/>
    </location>
</feature>
<protein>
    <submittedName>
        <fullName evidence="2">Uncharacterized protein</fullName>
    </submittedName>
</protein>
<evidence type="ECO:0000313" key="3">
    <source>
        <dbReference type="Proteomes" id="UP001501251"/>
    </source>
</evidence>
<feature type="region of interest" description="Disordered" evidence="1">
    <location>
        <begin position="1"/>
        <end position="24"/>
    </location>
</feature>
<evidence type="ECO:0000256" key="1">
    <source>
        <dbReference type="SAM" id="MobiDB-lite"/>
    </source>
</evidence>
<name>A0ABP8BJS9_9ACTN</name>
<dbReference type="Proteomes" id="UP001501251">
    <property type="component" value="Unassembled WGS sequence"/>
</dbReference>
<reference evidence="3" key="1">
    <citation type="journal article" date="2019" name="Int. J. Syst. Evol. Microbiol.">
        <title>The Global Catalogue of Microorganisms (GCM) 10K type strain sequencing project: providing services to taxonomists for standard genome sequencing and annotation.</title>
        <authorList>
            <consortium name="The Broad Institute Genomics Platform"/>
            <consortium name="The Broad Institute Genome Sequencing Center for Infectious Disease"/>
            <person name="Wu L."/>
            <person name="Ma J."/>
        </authorList>
    </citation>
    <scope>NUCLEOTIDE SEQUENCE [LARGE SCALE GENOMIC DNA]</scope>
    <source>
        <strain evidence="3">JCM 17388</strain>
    </source>
</reference>
<keyword evidence="3" id="KW-1185">Reference proteome</keyword>
<organism evidence="2 3">
    <name type="scientific">Streptosporangium oxazolinicum</name>
    <dbReference type="NCBI Taxonomy" id="909287"/>
    <lineage>
        <taxon>Bacteria</taxon>
        <taxon>Bacillati</taxon>
        <taxon>Actinomycetota</taxon>
        <taxon>Actinomycetes</taxon>
        <taxon>Streptosporangiales</taxon>
        <taxon>Streptosporangiaceae</taxon>
        <taxon>Streptosporangium</taxon>
    </lineage>
</organism>
<sequence length="114" mass="12747">MPPAGESRYRRAVARADSAERRSRLTQRAATMLGTTNPRSVAAAMPRLTDTPLDDRLDAFAERGLRLQRGAGGGLREVRHREGWRRLADRDDHLRARDGVADPQPPEADAHGWR</sequence>
<accession>A0ABP8BJS9</accession>